<dbReference type="CDD" id="cd11386">
    <property type="entry name" value="MCP_signal"/>
    <property type="match status" value="1"/>
</dbReference>
<evidence type="ECO:0000259" key="6">
    <source>
        <dbReference type="PROSITE" id="PS50112"/>
    </source>
</evidence>
<accession>A0ABY6D030</accession>
<comment type="similarity">
    <text evidence="2">Belongs to the methyl-accepting chemotaxis (MCP) protein family.</text>
</comment>
<feature type="transmembrane region" description="Helical" evidence="4">
    <location>
        <begin position="6"/>
        <end position="22"/>
    </location>
</feature>
<evidence type="ECO:0000256" key="4">
    <source>
        <dbReference type="SAM" id="Phobius"/>
    </source>
</evidence>
<dbReference type="PRINTS" id="PR00260">
    <property type="entry name" value="CHEMTRNSDUCR"/>
</dbReference>
<feature type="domain" description="HAMP" evidence="8">
    <location>
        <begin position="331"/>
        <end position="385"/>
    </location>
</feature>
<sequence length="1120" mass="124508">MMLYIIGATTLIYFIIFGYVGFQLKEESLKEAVSLANTYAVQKANDINANMQEDMSIARSMAVILSDYTTLDPETRYTMQKSLMTSILKKYPNYDAVWMSWELSAIDPEWTLPYGRQRITYFWKDGQILETIETLDTDGQDLTGDYYRIKASPHEEMSEPYVSDNYQDGYLNRSLITSPCIPIMKGDQFVGLIGTDYSLLGYSEAVQDTVYAQGKSFLVANSGMIASYDDQSMVTKSVADLSFFDADLEVVERIGEGDFTSYVTYDETLNDDIYVSFAPILLNGATQPWAVGIVLPLDEINNSFLIAFRFLISGGLIGFVLLSLIIWNISGRFAKRIIDTNQAMKKLAVGDLDFTLNIDADNEDELGQMRGSLNQLLIELSKKSNFSKEIGEGNLDAPFEVSGEQDVLGQSLMKMRDNLQIVINDTKAVIREAVEEGNFSARVVEEGKQGAWLELSASINNLLGSFVAPLITLNRIIKAMADGDLTKRYTEEAKGEIEEISSNFNKALDNIDGLLNQILNSSSTVDEATGEMKVTTEEMTSNTSEIASAIAQMSNGAQNQVSKVDESSTLIEGILNSSNEMASKAETINRGAKDAADRSAKGLEMMNKVVFNMDDISDYSSKTKESIQILTERSKEITRVLSVITEIASQTNLLALNAAIEAAQAGDAGRGFAVVAEEIRKLAEDSRASAKEIELLVSGVQKDTKEAADVIEIMNASVKNGSEASAQASDVFQKILESATANLSFSEEILNDTKLQIGDINEVVTLTEAIVVIAEETAAGTEQVASSANELSSGMELFNDKTQSLAQVAEVLKNGVSMVKLSGKAGQNTAIFKMREAFEHEKMLLDALLDYMPDHIYFKDLECKFIRNSASHVRMLGANKGEEVIGRSDFDFFGDHAKRSYEEELNIIKTGEPILNSEEKVDKKDGTTRYVATTKLPLRDLDGNIIGTYGITRDITEIKLAAQRESEAREEQMRSNMELIKKQNGLFGDIINKIDYKIALKDPKGIIYMLNEAVAKDFGYPLEEIIGKSDFDFYDEEFAAKIKTKEEALVASREPVYSLEKVILREKQKYWFIKKVPILIPEFEDWGLLIIQNEIEEDKIKGKQYLPQLKEKYPDVVLDI</sequence>
<dbReference type="InterPro" id="IPR004090">
    <property type="entry name" value="Chemotax_Me-accpt_rcpt"/>
</dbReference>
<dbReference type="SUPFAM" id="SSF58104">
    <property type="entry name" value="Methyl-accepting chemotaxis protein (MCP) signaling domain"/>
    <property type="match status" value="2"/>
</dbReference>
<evidence type="ECO:0000256" key="1">
    <source>
        <dbReference type="ARBA" id="ARBA00023224"/>
    </source>
</evidence>
<feature type="domain" description="PAS" evidence="6">
    <location>
        <begin position="983"/>
        <end position="1053"/>
    </location>
</feature>
<dbReference type="EMBL" id="CP106735">
    <property type="protein sequence ID" value="UXX79507.1"/>
    <property type="molecule type" value="Genomic_DNA"/>
</dbReference>
<keyword evidence="4" id="KW-1133">Transmembrane helix</keyword>
<feature type="transmembrane region" description="Helical" evidence="4">
    <location>
        <begin position="306"/>
        <end position="327"/>
    </location>
</feature>
<keyword evidence="4" id="KW-0472">Membrane</keyword>
<dbReference type="Pfam" id="PF18947">
    <property type="entry name" value="HAMP_2"/>
    <property type="match status" value="1"/>
</dbReference>
<feature type="domain" description="Methyl-accepting transducer" evidence="5">
    <location>
        <begin position="535"/>
        <end position="792"/>
    </location>
</feature>
<dbReference type="Proteomes" id="UP001062165">
    <property type="component" value="Chromosome"/>
</dbReference>
<dbReference type="InterPro" id="IPR003660">
    <property type="entry name" value="HAMP_dom"/>
</dbReference>
<feature type="domain" description="HAMP" evidence="8">
    <location>
        <begin position="464"/>
        <end position="516"/>
    </location>
</feature>
<dbReference type="NCBIfam" id="TIGR00229">
    <property type="entry name" value="sensory_box"/>
    <property type="match status" value="2"/>
</dbReference>
<dbReference type="PANTHER" id="PTHR32089:SF112">
    <property type="entry name" value="LYSOZYME-LIKE PROTEIN-RELATED"/>
    <property type="match status" value="1"/>
</dbReference>
<dbReference type="InterPro" id="IPR035965">
    <property type="entry name" value="PAS-like_dom_sf"/>
</dbReference>
<dbReference type="Gene3D" id="3.30.450.20">
    <property type="entry name" value="PAS domain"/>
    <property type="match status" value="4"/>
</dbReference>
<dbReference type="Gene3D" id="1.10.287.950">
    <property type="entry name" value="Methyl-accepting chemotaxis protein"/>
    <property type="match status" value="1"/>
</dbReference>
<dbReference type="Pfam" id="PF00015">
    <property type="entry name" value="MCPsignal"/>
    <property type="match status" value="1"/>
</dbReference>
<feature type="domain" description="PAC" evidence="7">
    <location>
        <begin position="915"/>
        <end position="967"/>
    </location>
</feature>
<dbReference type="PROSITE" id="PS50111">
    <property type="entry name" value="CHEMOTAXIS_TRANSDUC_2"/>
    <property type="match status" value="1"/>
</dbReference>
<dbReference type="PANTHER" id="PTHR32089">
    <property type="entry name" value="METHYL-ACCEPTING CHEMOTAXIS PROTEIN MCPB"/>
    <property type="match status" value="1"/>
</dbReference>
<dbReference type="InterPro" id="IPR004089">
    <property type="entry name" value="MCPsignal_dom"/>
</dbReference>
<evidence type="ECO:0000259" key="5">
    <source>
        <dbReference type="PROSITE" id="PS50111"/>
    </source>
</evidence>
<reference evidence="9" key="1">
    <citation type="submission" date="2022-10" db="EMBL/GenBank/DDBJ databases">
        <title>Comparative genomics and taxonomic characterization of three novel marine species of genus Reichenbachiella exhibiting antioxidant and polysaccharide degradation activities.</title>
        <authorList>
            <person name="Muhammad N."/>
            <person name="Lee Y.-J."/>
            <person name="Ko J."/>
            <person name="Kim S.-G."/>
        </authorList>
    </citation>
    <scope>NUCLEOTIDE SEQUENCE</scope>
    <source>
        <strain evidence="9">Wsw4-B4</strain>
    </source>
</reference>
<dbReference type="Gene3D" id="1.20.120.1530">
    <property type="match status" value="1"/>
</dbReference>
<dbReference type="InterPro" id="IPR000014">
    <property type="entry name" value="PAS"/>
</dbReference>
<proteinExistence type="inferred from homology"/>
<dbReference type="SUPFAM" id="SSF55785">
    <property type="entry name" value="PYP-like sensor domain (PAS domain)"/>
    <property type="match status" value="2"/>
</dbReference>
<dbReference type="PROSITE" id="PS50885">
    <property type="entry name" value="HAMP"/>
    <property type="match status" value="2"/>
</dbReference>
<name>A0ABY6D030_9BACT</name>
<keyword evidence="4" id="KW-0812">Transmembrane</keyword>
<gene>
    <name evidence="9" type="ORF">N7E81_00075</name>
</gene>
<dbReference type="Pfam" id="PF08448">
    <property type="entry name" value="PAS_4"/>
    <property type="match status" value="2"/>
</dbReference>
<evidence type="ECO:0000256" key="2">
    <source>
        <dbReference type="ARBA" id="ARBA00029447"/>
    </source>
</evidence>
<evidence type="ECO:0000259" key="8">
    <source>
        <dbReference type="PROSITE" id="PS50885"/>
    </source>
</evidence>
<keyword evidence="10" id="KW-1185">Reference proteome</keyword>
<dbReference type="CDD" id="cd00130">
    <property type="entry name" value="PAS"/>
    <property type="match status" value="2"/>
</dbReference>
<dbReference type="RefSeq" id="WP_263051239.1">
    <property type="nucleotide sequence ID" value="NZ_CP106735.1"/>
</dbReference>
<dbReference type="Pfam" id="PF00672">
    <property type="entry name" value="HAMP"/>
    <property type="match status" value="1"/>
</dbReference>
<evidence type="ECO:0000256" key="3">
    <source>
        <dbReference type="PROSITE-ProRule" id="PRU00284"/>
    </source>
</evidence>
<dbReference type="PROSITE" id="PS50113">
    <property type="entry name" value="PAC"/>
    <property type="match status" value="1"/>
</dbReference>
<dbReference type="PROSITE" id="PS50112">
    <property type="entry name" value="PAS"/>
    <property type="match status" value="1"/>
</dbReference>
<dbReference type="InterPro" id="IPR000700">
    <property type="entry name" value="PAS-assoc_C"/>
</dbReference>
<protein>
    <submittedName>
        <fullName evidence="9">Methyl-accepting chemotaxis protein</fullName>
    </submittedName>
</protein>
<evidence type="ECO:0000313" key="9">
    <source>
        <dbReference type="EMBL" id="UXX79507.1"/>
    </source>
</evidence>
<dbReference type="CDD" id="cd12913">
    <property type="entry name" value="PDC1_MCP_like"/>
    <property type="match status" value="1"/>
</dbReference>
<dbReference type="SMART" id="SM00091">
    <property type="entry name" value="PAS"/>
    <property type="match status" value="2"/>
</dbReference>
<dbReference type="Gene3D" id="6.10.340.10">
    <property type="match status" value="1"/>
</dbReference>
<dbReference type="CDD" id="cd06225">
    <property type="entry name" value="HAMP"/>
    <property type="match status" value="2"/>
</dbReference>
<dbReference type="SMART" id="SM00304">
    <property type="entry name" value="HAMP"/>
    <property type="match status" value="2"/>
</dbReference>
<evidence type="ECO:0000259" key="7">
    <source>
        <dbReference type="PROSITE" id="PS50113"/>
    </source>
</evidence>
<evidence type="ECO:0000313" key="10">
    <source>
        <dbReference type="Proteomes" id="UP001062165"/>
    </source>
</evidence>
<keyword evidence="1 3" id="KW-0807">Transducer</keyword>
<organism evidence="9 10">
    <name type="scientific">Reichenbachiella carrageenanivorans</name>
    <dbReference type="NCBI Taxonomy" id="2979869"/>
    <lineage>
        <taxon>Bacteria</taxon>
        <taxon>Pseudomonadati</taxon>
        <taxon>Bacteroidota</taxon>
        <taxon>Cytophagia</taxon>
        <taxon>Cytophagales</taxon>
        <taxon>Reichenbachiellaceae</taxon>
        <taxon>Reichenbachiella</taxon>
    </lineage>
</organism>
<dbReference type="SMART" id="SM00283">
    <property type="entry name" value="MA"/>
    <property type="match status" value="1"/>
</dbReference>
<dbReference type="InterPro" id="IPR013656">
    <property type="entry name" value="PAS_4"/>
</dbReference>